<dbReference type="AlphaFoldDB" id="A0A674CTA8"/>
<dbReference type="KEGG" id="stru:115200810"/>
<dbReference type="GO" id="GO:0038023">
    <property type="term" value="F:signaling receptor activity"/>
    <property type="evidence" value="ECO:0007669"/>
    <property type="project" value="InterPro"/>
</dbReference>
<evidence type="ECO:0000313" key="4">
    <source>
        <dbReference type="Proteomes" id="UP000472277"/>
    </source>
</evidence>
<dbReference type="PANTHER" id="PTHR20437:SF3">
    <property type="entry name" value="BCMA TALL-1 BINDING DOMAIN-CONTAINING PROTEIN"/>
    <property type="match status" value="1"/>
</dbReference>
<feature type="domain" description="BCMA TALL-1 binding" evidence="2">
    <location>
        <begin position="10"/>
        <end position="40"/>
    </location>
</feature>
<sequence>MSEGQCGLGYYYDGLVEECKQCYLRCNSPPRVCTTYCTQSSESKAPEPFNIHLTLVWLFVFLCAFTTLLLLLQVLRKKTCRRFPRNKLSQLQEAECPGTERVSYDVPEQTVVIMGQDSLTSGAGAMVLQEGTNSQTPDCNANLPVPSTEEGTTILVTTKTVQIFNHTDEITEGKTLGLWRSGFVA</sequence>
<feature type="transmembrane region" description="Helical" evidence="1">
    <location>
        <begin position="55"/>
        <end position="75"/>
    </location>
</feature>
<dbReference type="InParanoid" id="A0A674CTA8"/>
<evidence type="ECO:0000313" key="3">
    <source>
        <dbReference type="Ensembl" id="ENSSTUP00000086426.1"/>
    </source>
</evidence>
<name>A0A674CTA8_SALTR</name>
<keyword evidence="4" id="KW-1185">Reference proteome</keyword>
<dbReference type="Ensembl" id="ENSSTUT00000091993.1">
    <property type="protein sequence ID" value="ENSSTUP00000086426.1"/>
    <property type="gene ID" value="ENSSTUG00000038068.1"/>
</dbReference>
<dbReference type="GO" id="GO:0033209">
    <property type="term" value="P:tumor necrosis factor-mediated signaling pathway"/>
    <property type="evidence" value="ECO:0007669"/>
    <property type="project" value="InterPro"/>
</dbReference>
<protein>
    <submittedName>
        <fullName evidence="3">TNF receptor superfamily member 17</fullName>
    </submittedName>
</protein>
<keyword evidence="1" id="KW-0812">Transmembrane</keyword>
<evidence type="ECO:0000259" key="2">
    <source>
        <dbReference type="Pfam" id="PF09257"/>
    </source>
</evidence>
<dbReference type="PANTHER" id="PTHR20437">
    <property type="entry name" value="TUMOR NECROSIS FACTOR RECEPTOR SUBFAMILY MEMBER 13/17"/>
    <property type="match status" value="1"/>
</dbReference>
<dbReference type="InterPro" id="IPR043521">
    <property type="entry name" value="TNFR_13C/17"/>
</dbReference>
<dbReference type="OrthoDB" id="9894478at2759"/>
<dbReference type="Gene3D" id="4.10.1290.10">
    <property type="entry name" value="Tumor necrosis factor receptor superfamily"/>
    <property type="match status" value="1"/>
</dbReference>
<reference evidence="3" key="1">
    <citation type="submission" date="2025-08" db="UniProtKB">
        <authorList>
            <consortium name="Ensembl"/>
        </authorList>
    </citation>
    <scope>IDENTIFICATION</scope>
</reference>
<keyword evidence="1" id="KW-0472">Membrane</keyword>
<reference evidence="3" key="2">
    <citation type="submission" date="2025-09" db="UniProtKB">
        <authorList>
            <consortium name="Ensembl"/>
        </authorList>
    </citation>
    <scope>IDENTIFICATION</scope>
</reference>
<accession>A0A674CTA8</accession>
<dbReference type="OMA" id="CHLRCSN"/>
<proteinExistence type="predicted"/>
<organism evidence="3 4">
    <name type="scientific">Salmo trutta</name>
    <name type="common">Brown trout</name>
    <dbReference type="NCBI Taxonomy" id="8032"/>
    <lineage>
        <taxon>Eukaryota</taxon>
        <taxon>Metazoa</taxon>
        <taxon>Chordata</taxon>
        <taxon>Craniata</taxon>
        <taxon>Vertebrata</taxon>
        <taxon>Euteleostomi</taxon>
        <taxon>Actinopterygii</taxon>
        <taxon>Neopterygii</taxon>
        <taxon>Teleostei</taxon>
        <taxon>Protacanthopterygii</taxon>
        <taxon>Salmoniformes</taxon>
        <taxon>Salmonidae</taxon>
        <taxon>Salmoninae</taxon>
        <taxon>Salmo</taxon>
    </lineage>
</organism>
<gene>
    <name evidence="3" type="primary">tnfrsf17</name>
</gene>
<dbReference type="SUPFAM" id="SSF57586">
    <property type="entry name" value="TNF receptor-like"/>
    <property type="match status" value="1"/>
</dbReference>
<dbReference type="InterPro" id="IPR015337">
    <property type="entry name" value="BCMA_Tall-1-bd"/>
</dbReference>
<dbReference type="Pfam" id="PF09257">
    <property type="entry name" value="BCMA-Tall_bind"/>
    <property type="match status" value="1"/>
</dbReference>
<keyword evidence="1" id="KW-1133">Transmembrane helix</keyword>
<evidence type="ECO:0000256" key="1">
    <source>
        <dbReference type="SAM" id="Phobius"/>
    </source>
</evidence>
<dbReference type="RefSeq" id="XP_029619798.1">
    <property type="nucleotide sequence ID" value="XM_029763938.1"/>
</dbReference>
<dbReference type="GeneTree" id="ENSGT00940000175733"/>
<dbReference type="Proteomes" id="UP000472277">
    <property type="component" value="Chromosome 10"/>
</dbReference>
<dbReference type="GeneID" id="115200810"/>